<evidence type="ECO:0000259" key="4">
    <source>
        <dbReference type="Pfam" id="PF11250"/>
    </source>
</evidence>
<evidence type="ECO:0000313" key="6">
    <source>
        <dbReference type="RefSeq" id="XP_056846852.1"/>
    </source>
</evidence>
<reference evidence="5" key="1">
    <citation type="journal article" date="2019" name="Database">
        <title>The radish genome database (RadishGD): an integrated information resource for radish genomics.</title>
        <authorList>
            <person name="Yu H.J."/>
            <person name="Baek S."/>
            <person name="Lee Y.J."/>
            <person name="Cho A."/>
            <person name="Mun J.H."/>
        </authorList>
    </citation>
    <scope>NUCLEOTIDE SEQUENCE [LARGE SCALE GENOMIC DNA]</scope>
    <source>
        <strain evidence="5">cv. WK10039</strain>
    </source>
</reference>
<reference evidence="6" key="2">
    <citation type="submission" date="2025-08" db="UniProtKB">
        <authorList>
            <consortium name="RefSeq"/>
        </authorList>
    </citation>
    <scope>IDENTIFICATION</scope>
    <source>
        <tissue evidence="6">Leaf</tissue>
    </source>
</reference>
<sequence length="395" mass="44700">MNQDFAEYRVCVLQVRDLRVTHVIGDFLKILHYTSGGMEKLVTHLSNLCTLHSHSLSLFFLLSLLITHFWDTTNWHPLPLIILHPYFQTTLTITSLLFALSQFISSIFFTQMGTVVYQQGFQSSQLDEPRALRLRLSSPNPPFSQPFGLALRSHLLDSFNTEDTRTLNNDKPVASSGHESSGWSFLQSLSSASSSSLSKMTSYEKEKTYVQRPSSRRTLSDESLALCTENLGSETGSDVTDVEDLFSLSLTDVQTKKLGETRTLKSRKENVSPSDLPPPLTSMRGSQCIQMRPHREDGRLVMTATKAPPRNMCFQADRSNGRLRLSILRDSDETVEDEEETVEPKETNEEEEEEEEDVLDDDESMETVERSRRCVEGDQENRGLLNWESLCVAAS</sequence>
<evidence type="ECO:0000256" key="3">
    <source>
        <dbReference type="SAM" id="Phobius"/>
    </source>
</evidence>
<feature type="region of interest" description="Disordered" evidence="2">
    <location>
        <begin position="329"/>
        <end position="379"/>
    </location>
</feature>
<dbReference type="AlphaFoldDB" id="A0A9W3C5U5"/>
<keyword evidence="3" id="KW-0472">Membrane</keyword>
<evidence type="ECO:0000313" key="5">
    <source>
        <dbReference type="Proteomes" id="UP000504610"/>
    </source>
</evidence>
<dbReference type="PANTHER" id="PTHR33155:SF4">
    <property type="entry name" value="PROTEIN FANTASTIC FOUR 3"/>
    <property type="match status" value="1"/>
</dbReference>
<feature type="region of interest" description="Disordered" evidence="2">
    <location>
        <begin position="261"/>
        <end position="285"/>
    </location>
</feature>
<feature type="domain" description="FAF" evidence="4">
    <location>
        <begin position="276"/>
        <end position="326"/>
    </location>
</feature>
<gene>
    <name evidence="6" type="primary">LOC108815114</name>
</gene>
<protein>
    <submittedName>
        <fullName evidence="6">Protein FANTASTIC FOUR 3</fullName>
    </submittedName>
</protein>
<comment type="similarity">
    <text evidence="1">Belongs to the fantastic four family.</text>
</comment>
<feature type="compositionally biased region" description="Basic and acidic residues" evidence="2">
    <location>
        <begin position="261"/>
        <end position="270"/>
    </location>
</feature>
<dbReference type="KEGG" id="rsz:108815114"/>
<keyword evidence="3" id="KW-1133">Transmembrane helix</keyword>
<accession>A0A9W3C5U5</accession>
<name>A0A9W3C5U5_RAPSA</name>
<feature type="region of interest" description="Disordered" evidence="2">
    <location>
        <begin position="201"/>
        <end position="221"/>
    </location>
</feature>
<feature type="compositionally biased region" description="Basic and acidic residues" evidence="2">
    <location>
        <begin position="367"/>
        <end position="379"/>
    </location>
</feature>
<feature type="compositionally biased region" description="Acidic residues" evidence="2">
    <location>
        <begin position="348"/>
        <end position="366"/>
    </location>
</feature>
<dbReference type="Pfam" id="PF11250">
    <property type="entry name" value="FAF"/>
    <property type="match status" value="1"/>
</dbReference>
<feature type="transmembrane region" description="Helical" evidence="3">
    <location>
        <begin position="90"/>
        <end position="109"/>
    </location>
</feature>
<dbReference type="GeneID" id="108815114"/>
<dbReference type="InterPro" id="IPR046431">
    <property type="entry name" value="FAF_dom"/>
</dbReference>
<keyword evidence="3" id="KW-0812">Transmembrane</keyword>
<dbReference type="PANTHER" id="PTHR33155">
    <property type="entry name" value="FANTASTIC FOUR-LIKE PROTEIN (DUF3049)"/>
    <property type="match status" value="1"/>
</dbReference>
<proteinExistence type="inferred from homology"/>
<evidence type="ECO:0000256" key="2">
    <source>
        <dbReference type="SAM" id="MobiDB-lite"/>
    </source>
</evidence>
<dbReference type="RefSeq" id="XP_056846852.1">
    <property type="nucleotide sequence ID" value="XM_056990872.1"/>
</dbReference>
<organism evidence="5 6">
    <name type="scientific">Raphanus sativus</name>
    <name type="common">Radish</name>
    <name type="synonym">Raphanus raphanistrum var. sativus</name>
    <dbReference type="NCBI Taxonomy" id="3726"/>
    <lineage>
        <taxon>Eukaryota</taxon>
        <taxon>Viridiplantae</taxon>
        <taxon>Streptophyta</taxon>
        <taxon>Embryophyta</taxon>
        <taxon>Tracheophyta</taxon>
        <taxon>Spermatophyta</taxon>
        <taxon>Magnoliopsida</taxon>
        <taxon>eudicotyledons</taxon>
        <taxon>Gunneridae</taxon>
        <taxon>Pentapetalae</taxon>
        <taxon>rosids</taxon>
        <taxon>malvids</taxon>
        <taxon>Brassicales</taxon>
        <taxon>Brassicaceae</taxon>
        <taxon>Brassiceae</taxon>
        <taxon>Raphanus</taxon>
    </lineage>
</organism>
<keyword evidence="5" id="KW-1185">Reference proteome</keyword>
<dbReference type="Proteomes" id="UP000504610">
    <property type="component" value="Chromosome 7"/>
</dbReference>
<dbReference type="InterPro" id="IPR021410">
    <property type="entry name" value="FAF"/>
</dbReference>
<evidence type="ECO:0000256" key="1">
    <source>
        <dbReference type="ARBA" id="ARBA00008690"/>
    </source>
</evidence>
<dbReference type="OrthoDB" id="1916983at2759"/>
<feature type="transmembrane region" description="Helical" evidence="3">
    <location>
        <begin position="48"/>
        <end position="70"/>
    </location>
</feature>